<proteinExistence type="predicted"/>
<dbReference type="AlphaFoldDB" id="A0A0K8WJ79"/>
<organism evidence="2">
    <name type="scientific">Bactrocera latifrons</name>
    <name type="common">Malaysian fruit fly</name>
    <name type="synonym">Chaetodacus latifrons</name>
    <dbReference type="NCBI Taxonomy" id="174628"/>
    <lineage>
        <taxon>Eukaryota</taxon>
        <taxon>Metazoa</taxon>
        <taxon>Ecdysozoa</taxon>
        <taxon>Arthropoda</taxon>
        <taxon>Hexapoda</taxon>
        <taxon>Insecta</taxon>
        <taxon>Pterygota</taxon>
        <taxon>Neoptera</taxon>
        <taxon>Endopterygota</taxon>
        <taxon>Diptera</taxon>
        <taxon>Brachycera</taxon>
        <taxon>Muscomorpha</taxon>
        <taxon>Tephritoidea</taxon>
        <taxon>Tephritidae</taxon>
        <taxon>Bactrocera</taxon>
        <taxon>Bactrocera</taxon>
    </lineage>
</organism>
<feature type="non-terminal residue" evidence="2">
    <location>
        <position position="1"/>
    </location>
</feature>
<accession>A0A0K8WJ79</accession>
<evidence type="ECO:0000313" key="2">
    <source>
        <dbReference type="EMBL" id="JAI51206.1"/>
    </source>
</evidence>
<protein>
    <submittedName>
        <fullName evidence="2">Uncharacterized protein</fullName>
    </submittedName>
</protein>
<evidence type="ECO:0000256" key="1">
    <source>
        <dbReference type="SAM" id="MobiDB-lite"/>
    </source>
</evidence>
<feature type="compositionally biased region" description="Low complexity" evidence="1">
    <location>
        <begin position="1"/>
        <end position="22"/>
    </location>
</feature>
<gene>
    <name evidence="2" type="ORF">c7_g1_i1</name>
</gene>
<feature type="region of interest" description="Disordered" evidence="1">
    <location>
        <begin position="1"/>
        <end position="27"/>
    </location>
</feature>
<feature type="compositionally biased region" description="Low complexity" evidence="1">
    <location>
        <begin position="53"/>
        <end position="82"/>
    </location>
</feature>
<name>A0A0K8WJ79_BACLA</name>
<sequence length="139" mass="15231">SNQLQQNAQFYQQQQQQQQLQQPPGKIANTVSSSTNTILSTISSRLSTNIIHSSRLSGSNNSNRGSTHSSFSTLSNSLSSPSDNKPPHVSLARSLSNNDKFHYTNFEELKLIGNVLALNRGINNFAPPTSQNLPFAGRF</sequence>
<feature type="region of interest" description="Disordered" evidence="1">
    <location>
        <begin position="53"/>
        <end position="91"/>
    </location>
</feature>
<dbReference type="EMBL" id="GDHF01001108">
    <property type="protein sequence ID" value="JAI51206.1"/>
    <property type="molecule type" value="Transcribed_RNA"/>
</dbReference>
<reference evidence="2" key="1">
    <citation type="submission" date="2015-06" db="EMBL/GenBank/DDBJ databases">
        <authorList>
            <person name="Hoefler B.C."/>
            <person name="Straight P.D."/>
        </authorList>
    </citation>
    <scope>NUCLEOTIDE SEQUENCE</scope>
</reference>